<evidence type="ECO:0000313" key="6">
    <source>
        <dbReference type="Proteomes" id="UP000288789"/>
    </source>
</evidence>
<dbReference type="NCBIfam" id="TIGR00254">
    <property type="entry name" value="GGDEF"/>
    <property type="match status" value="1"/>
</dbReference>
<dbReference type="Gene3D" id="3.30.450.20">
    <property type="entry name" value="PAS domain"/>
    <property type="match status" value="1"/>
</dbReference>
<gene>
    <name evidence="5" type="ORF">EGC76_02690</name>
</gene>
<keyword evidence="2" id="KW-0812">Transmembrane</keyword>
<keyword evidence="2" id="KW-0472">Membrane</keyword>
<dbReference type="InterPro" id="IPR043128">
    <property type="entry name" value="Rev_trsase/Diguanyl_cyclase"/>
</dbReference>
<dbReference type="InterPro" id="IPR000014">
    <property type="entry name" value="PAS"/>
</dbReference>
<evidence type="ECO:0000259" key="3">
    <source>
        <dbReference type="PROSITE" id="PS50113"/>
    </source>
</evidence>
<dbReference type="OrthoDB" id="9812260at2"/>
<evidence type="ECO:0000256" key="1">
    <source>
        <dbReference type="ARBA" id="ARBA00001946"/>
    </source>
</evidence>
<dbReference type="CDD" id="cd01949">
    <property type="entry name" value="GGDEF"/>
    <property type="match status" value="1"/>
</dbReference>
<dbReference type="SMART" id="SM00267">
    <property type="entry name" value="GGDEF"/>
    <property type="match status" value="1"/>
</dbReference>
<keyword evidence="6" id="KW-1185">Reference proteome</keyword>
<feature type="transmembrane region" description="Helical" evidence="2">
    <location>
        <begin position="298"/>
        <end position="316"/>
    </location>
</feature>
<evidence type="ECO:0000259" key="4">
    <source>
        <dbReference type="PROSITE" id="PS50887"/>
    </source>
</evidence>
<protein>
    <submittedName>
        <fullName evidence="5">Diguanylate cyclase</fullName>
    </submittedName>
</protein>
<comment type="caution">
    <text evidence="5">The sequence shown here is derived from an EMBL/GenBank/DDBJ whole genome shotgun (WGS) entry which is preliminary data.</text>
</comment>
<dbReference type="InterPro" id="IPR000160">
    <property type="entry name" value="GGDEF_dom"/>
</dbReference>
<accession>A0A443Z5S9</accession>
<dbReference type="GO" id="GO:0003824">
    <property type="term" value="F:catalytic activity"/>
    <property type="evidence" value="ECO:0007669"/>
    <property type="project" value="UniProtKB-ARBA"/>
</dbReference>
<dbReference type="Proteomes" id="UP000288789">
    <property type="component" value="Unassembled WGS sequence"/>
</dbReference>
<dbReference type="AlphaFoldDB" id="A0A443Z5S9"/>
<dbReference type="Pfam" id="PF00990">
    <property type="entry name" value="GGDEF"/>
    <property type="match status" value="1"/>
</dbReference>
<name>A0A443Z5S9_9GAMM</name>
<dbReference type="SUPFAM" id="SSF55785">
    <property type="entry name" value="PYP-like sensor domain (PAS domain)"/>
    <property type="match status" value="1"/>
</dbReference>
<dbReference type="PANTHER" id="PTHR46663">
    <property type="entry name" value="DIGUANYLATE CYCLASE DGCT-RELATED"/>
    <property type="match status" value="1"/>
</dbReference>
<sequence>MTDSSTNISGKYRTLVRRVVLATLITGVIASVATLIPLSFYIKQSANNMGLAYASAQALSVQQQLQHYQAIANQFASRTQIRNLFESYTQGDVSSELLRHETTNRIKDAAVFIPELIAGYRIQSNGTVIAAYEGPAADIIESIDAIDTDQLRRQGLYYFSYGNNAADTTVLITAAAPIYDNNGRVIGVDVLLFSNIEILNIIAELNNSGQTTEFRLVNTRENVYIEFDQRSGRLTQKAFTSGELFNIAAYGSVPFTYSETLDDDTKRQHYFIPFVNSDWGLVAVSTNPSMFKALLSEFMWIAAVILLTVMFGTLLLRRHLQPIIRAQLSQHKQLHETNHKLRLANTVFEKAKEAIVITDKDLIILRANQAFADLFEIELGLVRDKNLLLFADKERMTTEIQDVVREHVRKFDSWQGEVWYKKPTGESFPALQTISPVRKNDGNALQIIHIFNDISAEMHDHERLRKLALTDLLTHLPNRFAILQHIDDAIARSTISKHPFAVLFLDLDKFKPVNDTHGHDFGDALLQAIGPRISEQLRAADIVGRLGGDEFVVLIENVQQQADIERIAGDIIKSMQQPFRISELNISVGASVGIAIFPQHGKNAQRLLKLADEAMYKAKQGGRNRYCLAE</sequence>
<dbReference type="FunFam" id="3.30.70.270:FF:000001">
    <property type="entry name" value="Diguanylate cyclase domain protein"/>
    <property type="match status" value="1"/>
</dbReference>
<evidence type="ECO:0000313" key="5">
    <source>
        <dbReference type="EMBL" id="RWU12117.1"/>
    </source>
</evidence>
<feature type="domain" description="PAC" evidence="3">
    <location>
        <begin position="414"/>
        <end position="466"/>
    </location>
</feature>
<dbReference type="CDD" id="cd00130">
    <property type="entry name" value="PAS"/>
    <property type="match status" value="1"/>
</dbReference>
<dbReference type="Pfam" id="PF13426">
    <property type="entry name" value="PAS_9"/>
    <property type="match status" value="1"/>
</dbReference>
<dbReference type="PROSITE" id="PS50113">
    <property type="entry name" value="PAC"/>
    <property type="match status" value="1"/>
</dbReference>
<dbReference type="InterPro" id="IPR000700">
    <property type="entry name" value="PAS-assoc_C"/>
</dbReference>
<evidence type="ECO:0000256" key="2">
    <source>
        <dbReference type="SAM" id="Phobius"/>
    </source>
</evidence>
<dbReference type="SUPFAM" id="SSF55073">
    <property type="entry name" value="Nucleotide cyclase"/>
    <property type="match status" value="1"/>
</dbReference>
<feature type="domain" description="GGDEF" evidence="4">
    <location>
        <begin position="498"/>
        <end position="630"/>
    </location>
</feature>
<dbReference type="EMBL" id="RSFE01000002">
    <property type="protein sequence ID" value="RWU12117.1"/>
    <property type="molecule type" value="Genomic_DNA"/>
</dbReference>
<dbReference type="InterPro" id="IPR029787">
    <property type="entry name" value="Nucleotide_cyclase"/>
</dbReference>
<comment type="cofactor">
    <cofactor evidence="1">
        <name>Mg(2+)</name>
        <dbReference type="ChEBI" id="CHEBI:18420"/>
    </cofactor>
</comment>
<dbReference type="PANTHER" id="PTHR46663:SF3">
    <property type="entry name" value="SLL0267 PROTEIN"/>
    <property type="match status" value="1"/>
</dbReference>
<dbReference type="RefSeq" id="WP_128351485.1">
    <property type="nucleotide sequence ID" value="NZ_RSFE01000002.1"/>
</dbReference>
<dbReference type="InterPro" id="IPR052163">
    <property type="entry name" value="DGC-Regulatory_Protein"/>
</dbReference>
<keyword evidence="2" id="KW-1133">Transmembrane helix</keyword>
<dbReference type="Gene3D" id="3.30.70.270">
    <property type="match status" value="1"/>
</dbReference>
<reference evidence="5 6" key="1">
    <citation type="submission" date="2018-12" db="EMBL/GenBank/DDBJ databases">
        <authorList>
            <person name="Li A."/>
            <person name="Zhang M."/>
            <person name="Zhu H."/>
        </authorList>
    </citation>
    <scope>NUCLEOTIDE SEQUENCE [LARGE SCALE GENOMIC DNA]</scope>
    <source>
        <strain evidence="5 6">R04H25</strain>
    </source>
</reference>
<dbReference type="PROSITE" id="PS50887">
    <property type="entry name" value="GGDEF"/>
    <property type="match status" value="1"/>
</dbReference>
<feature type="transmembrane region" description="Helical" evidence="2">
    <location>
        <begin position="20"/>
        <end position="42"/>
    </location>
</feature>
<dbReference type="NCBIfam" id="TIGR00229">
    <property type="entry name" value="sensory_box"/>
    <property type="match status" value="1"/>
</dbReference>
<organism evidence="5 6">
    <name type="scientific">Pseudidiomarina gelatinasegens</name>
    <dbReference type="NCBI Taxonomy" id="2487740"/>
    <lineage>
        <taxon>Bacteria</taxon>
        <taxon>Pseudomonadati</taxon>
        <taxon>Pseudomonadota</taxon>
        <taxon>Gammaproteobacteria</taxon>
        <taxon>Alteromonadales</taxon>
        <taxon>Idiomarinaceae</taxon>
        <taxon>Pseudidiomarina</taxon>
    </lineage>
</organism>
<proteinExistence type="predicted"/>
<dbReference type="InterPro" id="IPR035965">
    <property type="entry name" value="PAS-like_dom_sf"/>
</dbReference>
<dbReference type="SMART" id="SM00091">
    <property type="entry name" value="PAS"/>
    <property type="match status" value="1"/>
</dbReference>